<name>A0A165I5Z7_EXIGL</name>
<dbReference type="EMBL" id="KV425999">
    <property type="protein sequence ID" value="KZV92947.1"/>
    <property type="molecule type" value="Genomic_DNA"/>
</dbReference>
<evidence type="ECO:0000313" key="2">
    <source>
        <dbReference type="Proteomes" id="UP000077266"/>
    </source>
</evidence>
<reference evidence="1 2" key="1">
    <citation type="journal article" date="2016" name="Mol. Biol. Evol.">
        <title>Comparative Genomics of Early-Diverging Mushroom-Forming Fungi Provides Insights into the Origins of Lignocellulose Decay Capabilities.</title>
        <authorList>
            <person name="Nagy L.G."/>
            <person name="Riley R."/>
            <person name="Tritt A."/>
            <person name="Adam C."/>
            <person name="Daum C."/>
            <person name="Floudas D."/>
            <person name="Sun H."/>
            <person name="Yadav J.S."/>
            <person name="Pangilinan J."/>
            <person name="Larsson K.H."/>
            <person name="Matsuura K."/>
            <person name="Barry K."/>
            <person name="Labutti K."/>
            <person name="Kuo R."/>
            <person name="Ohm R.A."/>
            <person name="Bhattacharya S.S."/>
            <person name="Shirouzu T."/>
            <person name="Yoshinaga Y."/>
            <person name="Martin F.M."/>
            <person name="Grigoriev I.V."/>
            <person name="Hibbett D.S."/>
        </authorList>
    </citation>
    <scope>NUCLEOTIDE SEQUENCE [LARGE SCALE GENOMIC DNA]</scope>
    <source>
        <strain evidence="1 2">HHB12029</strain>
    </source>
</reference>
<dbReference type="InParanoid" id="A0A165I5Z7"/>
<evidence type="ECO:0000313" key="1">
    <source>
        <dbReference type="EMBL" id="KZV92947.1"/>
    </source>
</evidence>
<accession>A0A165I5Z7</accession>
<dbReference type="AlphaFoldDB" id="A0A165I5Z7"/>
<keyword evidence="2" id="KW-1185">Reference proteome</keyword>
<sequence length="121" mass="13138">MDSCRAVTCIGRKHCAHRSQPAQKRAQGSCLLVTGMLVLAAPRRVQVVPEASTYHDSWTADAGSARHLHPLPEGGTAFDVATRLLCICGAPRRVVRPYILQYLSSNGTYAYISAMVAYIHA</sequence>
<protein>
    <submittedName>
        <fullName evidence="1">Uncharacterized protein</fullName>
    </submittedName>
</protein>
<organism evidence="1 2">
    <name type="scientific">Exidia glandulosa HHB12029</name>
    <dbReference type="NCBI Taxonomy" id="1314781"/>
    <lineage>
        <taxon>Eukaryota</taxon>
        <taxon>Fungi</taxon>
        <taxon>Dikarya</taxon>
        <taxon>Basidiomycota</taxon>
        <taxon>Agaricomycotina</taxon>
        <taxon>Agaricomycetes</taxon>
        <taxon>Auriculariales</taxon>
        <taxon>Exidiaceae</taxon>
        <taxon>Exidia</taxon>
    </lineage>
</organism>
<proteinExistence type="predicted"/>
<dbReference type="Proteomes" id="UP000077266">
    <property type="component" value="Unassembled WGS sequence"/>
</dbReference>
<gene>
    <name evidence="1" type="ORF">EXIGLDRAFT_59841</name>
</gene>